<dbReference type="SUPFAM" id="SSF55785">
    <property type="entry name" value="PYP-like sensor domain (PAS domain)"/>
    <property type="match status" value="1"/>
</dbReference>
<dbReference type="InterPro" id="IPR000014">
    <property type="entry name" value="PAS"/>
</dbReference>
<dbReference type="Pfam" id="PF13188">
    <property type="entry name" value="PAS_8"/>
    <property type="match status" value="1"/>
</dbReference>
<dbReference type="RefSeq" id="WP_197137300.1">
    <property type="nucleotide sequence ID" value="NZ_SJPZ01000001.1"/>
</dbReference>
<organism evidence="2 3">
    <name type="scientific">Crateriforma conspicua</name>
    <dbReference type="NCBI Taxonomy" id="2527996"/>
    <lineage>
        <taxon>Bacteria</taxon>
        <taxon>Pseudomonadati</taxon>
        <taxon>Planctomycetota</taxon>
        <taxon>Planctomycetia</taxon>
        <taxon>Planctomycetales</taxon>
        <taxon>Planctomycetaceae</taxon>
        <taxon>Crateriforma</taxon>
    </lineage>
</organism>
<comment type="caution">
    <text evidence="2">The sequence shown here is derived from an EMBL/GenBank/DDBJ whole genome shotgun (WGS) entry which is preliminary data.</text>
</comment>
<dbReference type="Proteomes" id="UP000316476">
    <property type="component" value="Unassembled WGS sequence"/>
</dbReference>
<dbReference type="PROSITE" id="PS50112">
    <property type="entry name" value="PAS"/>
    <property type="match status" value="1"/>
</dbReference>
<evidence type="ECO:0000259" key="1">
    <source>
        <dbReference type="PROSITE" id="PS50112"/>
    </source>
</evidence>
<accession>A0A5C6FY33</accession>
<evidence type="ECO:0000313" key="2">
    <source>
        <dbReference type="EMBL" id="TWU67296.1"/>
    </source>
</evidence>
<proteinExistence type="predicted"/>
<feature type="domain" description="PAS" evidence="1">
    <location>
        <begin position="8"/>
        <end position="50"/>
    </location>
</feature>
<dbReference type="AlphaFoldDB" id="A0A5C6FY33"/>
<dbReference type="Gene3D" id="3.30.450.20">
    <property type="entry name" value="PAS domain"/>
    <property type="match status" value="1"/>
</dbReference>
<dbReference type="SMART" id="SM00091">
    <property type="entry name" value="PAS"/>
    <property type="match status" value="1"/>
</dbReference>
<evidence type="ECO:0000313" key="3">
    <source>
        <dbReference type="Proteomes" id="UP000316476"/>
    </source>
</evidence>
<protein>
    <recommendedName>
        <fullName evidence="1">PAS domain-containing protein</fullName>
    </recommendedName>
</protein>
<name>A0A5C6FY33_9PLAN</name>
<dbReference type="NCBIfam" id="TIGR00229">
    <property type="entry name" value="sensory_box"/>
    <property type="match status" value="1"/>
</dbReference>
<dbReference type="EMBL" id="SJPZ01000001">
    <property type="protein sequence ID" value="TWU67296.1"/>
    <property type="molecule type" value="Genomic_DNA"/>
</dbReference>
<dbReference type="InterPro" id="IPR035965">
    <property type="entry name" value="PAS-like_dom_sf"/>
</dbReference>
<reference evidence="2 3" key="1">
    <citation type="submission" date="2019-02" db="EMBL/GenBank/DDBJ databases">
        <title>Deep-cultivation of Planctomycetes and their phenomic and genomic characterization uncovers novel biology.</title>
        <authorList>
            <person name="Wiegand S."/>
            <person name="Jogler M."/>
            <person name="Boedeker C."/>
            <person name="Pinto D."/>
            <person name="Vollmers J."/>
            <person name="Rivas-Marin E."/>
            <person name="Kohn T."/>
            <person name="Peeters S.H."/>
            <person name="Heuer A."/>
            <person name="Rast P."/>
            <person name="Oberbeckmann S."/>
            <person name="Bunk B."/>
            <person name="Jeske O."/>
            <person name="Meyerdierks A."/>
            <person name="Storesund J.E."/>
            <person name="Kallscheuer N."/>
            <person name="Luecker S."/>
            <person name="Lage O.M."/>
            <person name="Pohl T."/>
            <person name="Merkel B.J."/>
            <person name="Hornburger P."/>
            <person name="Mueller R.-W."/>
            <person name="Bruemmer F."/>
            <person name="Labrenz M."/>
            <person name="Spormann A.M."/>
            <person name="Op Den Camp H."/>
            <person name="Overmann J."/>
            <person name="Amann R."/>
            <person name="Jetten M.S.M."/>
            <person name="Mascher T."/>
            <person name="Medema M.H."/>
            <person name="Devos D.P."/>
            <person name="Kaster A.-K."/>
            <person name="Ovreas L."/>
            <person name="Rohde M."/>
            <person name="Galperin M.Y."/>
            <person name="Jogler C."/>
        </authorList>
    </citation>
    <scope>NUCLEOTIDE SEQUENCE [LARGE SCALE GENOMIC DNA]</scope>
    <source>
        <strain evidence="2 3">V7</strain>
    </source>
</reference>
<sequence>MTWLDDQPAESLRHLLRNTNVPFLSTLLDGTILWANPAFESLLGYTLAELTDPMIGNWRRLTYDPVDTAHDAAMAAEVVAGVRKAYVYVKPYRHKQGHPVPSMIHVLRVPHAGEFLYFHVSVTPLQSSGAHAAVSLQEIDDKLTEVLARIPRLQLQPLIAWANQYPIRAGVIVFCILAWVLGDEFVTIARTAREILMP</sequence>
<dbReference type="CDD" id="cd00130">
    <property type="entry name" value="PAS"/>
    <property type="match status" value="1"/>
</dbReference>
<gene>
    <name evidence="2" type="ORF">V7x_28700</name>
</gene>